<dbReference type="HOGENOM" id="CLU_2702705_0_0_10"/>
<name>H6L8G2_SAPGL</name>
<gene>
    <name evidence="2" type="ordered locus">SGRA_3972</name>
</gene>
<evidence type="ECO:0000256" key="1">
    <source>
        <dbReference type="SAM" id="MobiDB-lite"/>
    </source>
</evidence>
<proteinExistence type="predicted"/>
<organism evidence="2 3">
    <name type="scientific">Saprospira grandis (strain Lewin)</name>
    <dbReference type="NCBI Taxonomy" id="984262"/>
    <lineage>
        <taxon>Bacteria</taxon>
        <taxon>Pseudomonadati</taxon>
        <taxon>Bacteroidota</taxon>
        <taxon>Saprospiria</taxon>
        <taxon>Saprospirales</taxon>
        <taxon>Saprospiraceae</taxon>
        <taxon>Saprospira</taxon>
    </lineage>
</organism>
<dbReference type="Proteomes" id="UP000007519">
    <property type="component" value="Chromosome"/>
</dbReference>
<dbReference type="EMBL" id="CP002831">
    <property type="protein sequence ID" value="AFC26687.1"/>
    <property type="molecule type" value="Genomic_DNA"/>
</dbReference>
<feature type="region of interest" description="Disordered" evidence="1">
    <location>
        <begin position="52"/>
        <end position="73"/>
    </location>
</feature>
<protein>
    <submittedName>
        <fullName evidence="2">Uncharacterized protein</fullName>
    </submittedName>
</protein>
<evidence type="ECO:0000313" key="2">
    <source>
        <dbReference type="EMBL" id="AFC26687.1"/>
    </source>
</evidence>
<dbReference type="AlphaFoldDB" id="H6L8G2"/>
<sequence length="73" mass="7717">MASFVAVGFNLQVHISILQARRAAGLGACKGAAQRQTQPACWRRAEQTCEPCKGPAAKGGRPQKKAPQKGTLN</sequence>
<keyword evidence="3" id="KW-1185">Reference proteome</keyword>
<reference evidence="2 3" key="1">
    <citation type="journal article" date="2012" name="Stand. Genomic Sci.">
        <title>Complete genome sequencing and analysis of Saprospira grandis str. Lewin, a predatory marine bacterium.</title>
        <authorList>
            <person name="Saw J.H."/>
            <person name="Yuryev A."/>
            <person name="Kanbe M."/>
            <person name="Hou S."/>
            <person name="Young A.G."/>
            <person name="Aizawa S."/>
            <person name="Alam M."/>
        </authorList>
    </citation>
    <scope>NUCLEOTIDE SEQUENCE [LARGE SCALE GENOMIC DNA]</scope>
    <source>
        <strain evidence="2 3">Lewin</strain>
    </source>
</reference>
<dbReference type="KEGG" id="sgn:SGRA_3972"/>
<accession>H6L8G2</accession>
<evidence type="ECO:0000313" key="3">
    <source>
        <dbReference type="Proteomes" id="UP000007519"/>
    </source>
</evidence>